<evidence type="ECO:0000256" key="2">
    <source>
        <dbReference type="ARBA" id="ARBA00023186"/>
    </source>
</evidence>
<dbReference type="GO" id="GO:0015977">
    <property type="term" value="P:carbon fixation"/>
    <property type="evidence" value="ECO:0007669"/>
    <property type="project" value="UniProtKB-KW"/>
</dbReference>
<dbReference type="PANTHER" id="PTHR33791:SF12">
    <property type="entry name" value="CHAPERONIN-LIKE RBCX PROTEIN 1, CHLOROPLASTIC"/>
    <property type="match status" value="1"/>
</dbReference>
<organism evidence="4 5">
    <name type="scientific">Kalanchoe fedtschenkoi</name>
    <name type="common">Lavender scallops</name>
    <name type="synonym">South American air plant</name>
    <dbReference type="NCBI Taxonomy" id="63787"/>
    <lineage>
        <taxon>Eukaryota</taxon>
        <taxon>Viridiplantae</taxon>
        <taxon>Streptophyta</taxon>
        <taxon>Embryophyta</taxon>
        <taxon>Tracheophyta</taxon>
        <taxon>Spermatophyta</taxon>
        <taxon>Magnoliopsida</taxon>
        <taxon>eudicotyledons</taxon>
        <taxon>Gunneridae</taxon>
        <taxon>Pentapetalae</taxon>
        <taxon>Saxifragales</taxon>
        <taxon>Crassulaceae</taxon>
        <taxon>Kalanchoe</taxon>
    </lineage>
</organism>
<dbReference type="SUPFAM" id="SSF158615">
    <property type="entry name" value="RbcX-like"/>
    <property type="match status" value="1"/>
</dbReference>
<keyword evidence="5" id="KW-1185">Reference proteome</keyword>
<protein>
    <recommendedName>
        <fullName evidence="6">Chaperonin-like protein</fullName>
    </recommendedName>
</protein>
<dbReference type="AlphaFoldDB" id="A0A7N0RFC1"/>
<dbReference type="OMA" id="GVRIMEV"/>
<dbReference type="Proteomes" id="UP000594263">
    <property type="component" value="Unplaced"/>
</dbReference>
<accession>A0A7N0RFC1</accession>
<dbReference type="PANTHER" id="PTHR33791">
    <property type="entry name" value="CHAPERONIN-LIKE RBCX PROTEIN 1, CHLOROPLASTIC"/>
    <property type="match status" value="1"/>
</dbReference>
<keyword evidence="1" id="KW-0602">Photosynthesis</keyword>
<dbReference type="InterPro" id="IPR003435">
    <property type="entry name" value="Chaperonin_RcbX"/>
</dbReference>
<dbReference type="Gene3D" id="1.10.1200.210">
    <property type="entry name" value="Chaperonin-like RbcX"/>
    <property type="match status" value="1"/>
</dbReference>
<dbReference type="GO" id="GO:0044183">
    <property type="term" value="F:protein folding chaperone"/>
    <property type="evidence" value="ECO:0007669"/>
    <property type="project" value="InterPro"/>
</dbReference>
<keyword evidence="3" id="KW-0120">Carbon dioxide fixation</keyword>
<name>A0A7N0RFC1_KALFE</name>
<dbReference type="GO" id="GO:0110102">
    <property type="term" value="P:ribulose bisphosphate carboxylase complex assembly"/>
    <property type="evidence" value="ECO:0007669"/>
    <property type="project" value="InterPro"/>
</dbReference>
<evidence type="ECO:0008006" key="6">
    <source>
        <dbReference type="Google" id="ProtNLM"/>
    </source>
</evidence>
<evidence type="ECO:0000256" key="3">
    <source>
        <dbReference type="ARBA" id="ARBA00023300"/>
    </source>
</evidence>
<proteinExistence type="predicted"/>
<dbReference type="Gramene" id="Kaladp0010s0142.1.v1.1">
    <property type="protein sequence ID" value="Kaladp0010s0142.1.v1.1"/>
    <property type="gene ID" value="Kaladp0010s0142.v1.1"/>
</dbReference>
<keyword evidence="2" id="KW-0143">Chaperone</keyword>
<sequence>MEASVLKSLHKLPFSPLNLRRNRAAPAAWAGTRRRASARPISQKMYVPGFGEKSPEAKAAINIHDFFTLMAVRIVLAQLKSHSAEAHKELMEFVDRNSLNDGDKFCADLMRESPRHKALALRILEVRSSYCKEDFEWDNMQRLAAQLVDESNKKLMREYLLETSNIEKDK</sequence>
<evidence type="ECO:0000256" key="1">
    <source>
        <dbReference type="ARBA" id="ARBA00022531"/>
    </source>
</evidence>
<evidence type="ECO:0000313" key="4">
    <source>
        <dbReference type="EnsemblPlants" id="Kaladp0010s0142.1.v1.1"/>
    </source>
</evidence>
<dbReference type="GO" id="GO:0015979">
    <property type="term" value="P:photosynthesis"/>
    <property type="evidence" value="ECO:0007669"/>
    <property type="project" value="UniProtKB-KW"/>
</dbReference>
<reference evidence="4" key="1">
    <citation type="submission" date="2021-01" db="UniProtKB">
        <authorList>
            <consortium name="EnsemblPlants"/>
        </authorList>
    </citation>
    <scope>IDENTIFICATION</scope>
</reference>
<dbReference type="Pfam" id="PF02341">
    <property type="entry name" value="RbcX"/>
    <property type="match status" value="1"/>
</dbReference>
<dbReference type="EnsemblPlants" id="Kaladp0010s0142.1.v1.1">
    <property type="protein sequence ID" value="Kaladp0010s0142.1.v1.1"/>
    <property type="gene ID" value="Kaladp0010s0142.v1.1"/>
</dbReference>
<dbReference type="InterPro" id="IPR038052">
    <property type="entry name" value="Chaperonin_RbcX_sf"/>
</dbReference>
<evidence type="ECO:0000313" key="5">
    <source>
        <dbReference type="Proteomes" id="UP000594263"/>
    </source>
</evidence>